<reference evidence="7 8" key="1">
    <citation type="submission" date="2017-09" db="EMBL/GenBank/DDBJ databases">
        <title>Depth-based differentiation of microbial function through sediment-hosted aquifers and enrichment of novel symbionts in the deep terrestrial subsurface.</title>
        <authorList>
            <person name="Probst A.J."/>
            <person name="Ladd B."/>
            <person name="Jarett J.K."/>
            <person name="Geller-Mcgrath D.E."/>
            <person name="Sieber C.M."/>
            <person name="Emerson J.B."/>
            <person name="Anantharaman K."/>
            <person name="Thomas B.C."/>
            <person name="Malmstrom R."/>
            <person name="Stieglmeier M."/>
            <person name="Klingl A."/>
            <person name="Woyke T."/>
            <person name="Ryan C.M."/>
            <person name="Banfield J.F."/>
        </authorList>
    </citation>
    <scope>NUCLEOTIDE SEQUENCE [LARGE SCALE GENOMIC DNA]</scope>
    <source>
        <strain evidence="7">CG23_combo_of_CG06-09_8_20_14_all_35_49</strain>
    </source>
</reference>
<feature type="transmembrane region" description="Helical" evidence="5">
    <location>
        <begin position="167"/>
        <end position="186"/>
    </location>
</feature>
<dbReference type="InterPro" id="IPR000412">
    <property type="entry name" value="ABC_2_transport"/>
</dbReference>
<dbReference type="PIRSF" id="PIRSF006648">
    <property type="entry name" value="DrrB"/>
    <property type="match status" value="1"/>
</dbReference>
<comment type="caution">
    <text evidence="7">The sequence shown here is derived from an EMBL/GenBank/DDBJ whole genome shotgun (WGS) entry which is preliminary data.</text>
</comment>
<evidence type="ECO:0000256" key="2">
    <source>
        <dbReference type="ARBA" id="ARBA00022692"/>
    </source>
</evidence>
<dbReference type="PANTHER" id="PTHR43229:SF2">
    <property type="entry name" value="NODULATION PROTEIN J"/>
    <property type="match status" value="1"/>
</dbReference>
<feature type="transmembrane region" description="Helical" evidence="5">
    <location>
        <begin position="99"/>
        <end position="125"/>
    </location>
</feature>
<comment type="similarity">
    <text evidence="5">Belongs to the ABC-2 integral membrane protein family.</text>
</comment>
<feature type="transmembrane region" description="Helical" evidence="5">
    <location>
        <begin position="219"/>
        <end position="243"/>
    </location>
</feature>
<organism evidence="7 8">
    <name type="scientific">Candidatus Roizmanbacteria bacterium CG23_combo_of_CG06-09_8_20_14_all_35_49</name>
    <dbReference type="NCBI Taxonomy" id="1974863"/>
    <lineage>
        <taxon>Bacteria</taxon>
        <taxon>Candidatus Roizmaniibacteriota</taxon>
    </lineage>
</organism>
<accession>A0A2G9Y806</accession>
<evidence type="ECO:0000256" key="4">
    <source>
        <dbReference type="ARBA" id="ARBA00023136"/>
    </source>
</evidence>
<keyword evidence="5" id="KW-0813">Transport</keyword>
<feature type="transmembrane region" description="Helical" evidence="5">
    <location>
        <begin position="55"/>
        <end position="78"/>
    </location>
</feature>
<dbReference type="PRINTS" id="PR00164">
    <property type="entry name" value="ABC2TRNSPORT"/>
</dbReference>
<dbReference type="InterPro" id="IPR013525">
    <property type="entry name" value="ABC2_TM"/>
</dbReference>
<keyword evidence="5" id="KW-1003">Cell membrane</keyword>
<dbReference type="PROSITE" id="PS51012">
    <property type="entry name" value="ABC_TM2"/>
    <property type="match status" value="1"/>
</dbReference>
<dbReference type="EMBL" id="PCRE01000001">
    <property type="protein sequence ID" value="PIP15375.1"/>
    <property type="molecule type" value="Genomic_DNA"/>
</dbReference>
<dbReference type="Pfam" id="PF01061">
    <property type="entry name" value="ABC2_membrane"/>
    <property type="match status" value="1"/>
</dbReference>
<proteinExistence type="inferred from homology"/>
<protein>
    <recommendedName>
        <fullName evidence="5">Transport permease protein</fullName>
    </recommendedName>
</protein>
<evidence type="ECO:0000259" key="6">
    <source>
        <dbReference type="PROSITE" id="PS51012"/>
    </source>
</evidence>
<dbReference type="Proteomes" id="UP000231025">
    <property type="component" value="Unassembled WGS sequence"/>
</dbReference>
<dbReference type="InterPro" id="IPR047817">
    <property type="entry name" value="ABC2_TM_bact-type"/>
</dbReference>
<evidence type="ECO:0000256" key="5">
    <source>
        <dbReference type="RuleBase" id="RU361157"/>
    </source>
</evidence>
<evidence type="ECO:0000313" key="8">
    <source>
        <dbReference type="Proteomes" id="UP000231025"/>
    </source>
</evidence>
<feature type="domain" description="ABC transmembrane type-2" evidence="6">
    <location>
        <begin position="20"/>
        <end position="246"/>
    </location>
</feature>
<evidence type="ECO:0000256" key="3">
    <source>
        <dbReference type="ARBA" id="ARBA00022989"/>
    </source>
</evidence>
<dbReference type="GO" id="GO:0140359">
    <property type="term" value="F:ABC-type transporter activity"/>
    <property type="evidence" value="ECO:0007669"/>
    <property type="project" value="InterPro"/>
</dbReference>
<sequence length="248" mass="27291">MRTIYVLWLRQLKRYLRSKSRIIGSLGQPILFLVALGFGFGPIFKKAGGGNYMEFLAPGIIAQGILFTSMFSGTEIIWDRQFGFLKETLVAPVSRLEIMIGRTLGGATIATFQGVIIFILSLFVGFKPTNIFSVIISLVIMFLMSLLFTGLGTAIASTLDDFQGFQLIMNFLVMPMFFLSGALFPLNGLPKTIDVISRLNPLTYGVDGLRTTLTGISHFGLGVDFLVLGLITFLILSLGSYLFSRIEV</sequence>
<keyword evidence="4 5" id="KW-0472">Membrane</keyword>
<dbReference type="InterPro" id="IPR051784">
    <property type="entry name" value="Nod_factor_ABC_transporter"/>
</dbReference>
<gene>
    <name evidence="7" type="ORF">COX47_00045</name>
</gene>
<feature type="transmembrane region" description="Helical" evidence="5">
    <location>
        <begin position="21"/>
        <end position="43"/>
    </location>
</feature>
<dbReference type="AlphaFoldDB" id="A0A2G9Y806"/>
<dbReference type="GO" id="GO:0043190">
    <property type="term" value="C:ATP-binding cassette (ABC) transporter complex"/>
    <property type="evidence" value="ECO:0007669"/>
    <property type="project" value="InterPro"/>
</dbReference>
<evidence type="ECO:0000313" key="7">
    <source>
        <dbReference type="EMBL" id="PIP15375.1"/>
    </source>
</evidence>
<dbReference type="NCBIfam" id="TIGR01247">
    <property type="entry name" value="drrB"/>
    <property type="match status" value="1"/>
</dbReference>
<dbReference type="PANTHER" id="PTHR43229">
    <property type="entry name" value="NODULATION PROTEIN J"/>
    <property type="match status" value="1"/>
</dbReference>
<evidence type="ECO:0000256" key="1">
    <source>
        <dbReference type="ARBA" id="ARBA00004141"/>
    </source>
</evidence>
<keyword evidence="3 5" id="KW-1133">Transmembrane helix</keyword>
<name>A0A2G9Y806_9BACT</name>
<feature type="transmembrane region" description="Helical" evidence="5">
    <location>
        <begin position="131"/>
        <end position="155"/>
    </location>
</feature>
<keyword evidence="2 5" id="KW-0812">Transmembrane</keyword>
<dbReference type="InterPro" id="IPR005942">
    <property type="entry name" value="Daunbcin-R_ABC-transpt"/>
</dbReference>
<comment type="subcellular location">
    <subcellularLocation>
        <location evidence="5">Cell membrane</location>
        <topology evidence="5">Multi-pass membrane protein</topology>
    </subcellularLocation>
    <subcellularLocation>
        <location evidence="1">Membrane</location>
        <topology evidence="1">Multi-pass membrane protein</topology>
    </subcellularLocation>
</comment>